<dbReference type="Gene3D" id="1.20.1280.290">
    <property type="match status" value="1"/>
</dbReference>
<dbReference type="Proteomes" id="UP000029734">
    <property type="component" value="Unassembled WGS sequence"/>
</dbReference>
<evidence type="ECO:0000256" key="2">
    <source>
        <dbReference type="ARBA" id="ARBA00022692"/>
    </source>
</evidence>
<reference evidence="6 7" key="1">
    <citation type="submission" date="2014-08" db="EMBL/GenBank/DDBJ databases">
        <authorList>
            <person name="den Bakker H.C."/>
        </authorList>
    </citation>
    <scope>NUCLEOTIDE SEQUENCE [LARGE SCALE GENOMIC DNA]</scope>
    <source>
        <strain evidence="6 7">DSM 18334</strain>
    </source>
</reference>
<evidence type="ECO:0000256" key="1">
    <source>
        <dbReference type="ARBA" id="ARBA00004141"/>
    </source>
</evidence>
<proteinExistence type="predicted"/>
<dbReference type="InterPro" id="IPR006603">
    <property type="entry name" value="PQ-loop_rpt"/>
</dbReference>
<dbReference type="SMART" id="SM00679">
    <property type="entry name" value="CTNS"/>
    <property type="match status" value="1"/>
</dbReference>
<feature type="transmembrane region" description="Helical" evidence="5">
    <location>
        <begin position="37"/>
        <end position="57"/>
    </location>
</feature>
<evidence type="ECO:0000313" key="6">
    <source>
        <dbReference type="EMBL" id="KGE18739.1"/>
    </source>
</evidence>
<feature type="transmembrane region" description="Helical" evidence="5">
    <location>
        <begin position="6"/>
        <end position="25"/>
    </location>
</feature>
<keyword evidence="3 5" id="KW-1133">Transmembrane helix</keyword>
<comment type="subcellular location">
    <subcellularLocation>
        <location evidence="1">Membrane</location>
        <topology evidence="1">Multi-pass membrane protein</topology>
    </subcellularLocation>
</comment>
<gene>
    <name evidence="6" type="ORF">PWYN_04665</name>
</gene>
<evidence type="ECO:0000256" key="4">
    <source>
        <dbReference type="ARBA" id="ARBA00023136"/>
    </source>
</evidence>
<evidence type="ECO:0008006" key="8">
    <source>
        <dbReference type="Google" id="ProtNLM"/>
    </source>
</evidence>
<dbReference type="AlphaFoldDB" id="A0A098M839"/>
<reference evidence="6 7" key="2">
    <citation type="submission" date="2014-10" db="EMBL/GenBank/DDBJ databases">
        <title>Comparative genomics of the Paenibacillus odorifer group.</title>
        <authorList>
            <person name="Tsai Y.-C."/>
            <person name="Martin N."/>
            <person name="Korlach J."/>
            <person name="Wiedmann M."/>
        </authorList>
    </citation>
    <scope>NUCLEOTIDE SEQUENCE [LARGE SCALE GENOMIC DNA]</scope>
    <source>
        <strain evidence="6 7">DSM 18334</strain>
    </source>
</reference>
<sequence>MNEMETLLSFIAATLTTVSFIPQAIKVIRTRNTKGISFGMYLILTAGQLLWSVYGIITNQMAIVIANLITFALAIIILIYTYNDLKQNRT</sequence>
<dbReference type="NCBIfam" id="NF037968">
    <property type="entry name" value="SemiSWEET_2"/>
    <property type="match status" value="1"/>
</dbReference>
<keyword evidence="4 5" id="KW-0472">Membrane</keyword>
<comment type="caution">
    <text evidence="6">The sequence shown here is derived from an EMBL/GenBank/DDBJ whole genome shotgun (WGS) entry which is preliminary data.</text>
</comment>
<dbReference type="eggNOG" id="COG4095">
    <property type="taxonomic scope" value="Bacteria"/>
</dbReference>
<protein>
    <recommendedName>
        <fullName evidence="8">Glutathione synthetase</fullName>
    </recommendedName>
</protein>
<organism evidence="6 7">
    <name type="scientific">Paenibacillus wynnii</name>
    <dbReference type="NCBI Taxonomy" id="268407"/>
    <lineage>
        <taxon>Bacteria</taxon>
        <taxon>Bacillati</taxon>
        <taxon>Bacillota</taxon>
        <taxon>Bacilli</taxon>
        <taxon>Bacillales</taxon>
        <taxon>Paenibacillaceae</taxon>
        <taxon>Paenibacillus</taxon>
    </lineage>
</organism>
<evidence type="ECO:0000313" key="7">
    <source>
        <dbReference type="Proteomes" id="UP000029734"/>
    </source>
</evidence>
<accession>A0A098M839</accession>
<keyword evidence="2 5" id="KW-0812">Transmembrane</keyword>
<keyword evidence="7" id="KW-1185">Reference proteome</keyword>
<dbReference type="GO" id="GO:0051119">
    <property type="term" value="F:sugar transmembrane transporter activity"/>
    <property type="evidence" value="ECO:0007669"/>
    <property type="project" value="InterPro"/>
</dbReference>
<dbReference type="Pfam" id="PF04193">
    <property type="entry name" value="PQ-loop"/>
    <property type="match status" value="1"/>
</dbReference>
<feature type="transmembrane region" description="Helical" evidence="5">
    <location>
        <begin position="63"/>
        <end position="82"/>
    </location>
</feature>
<dbReference type="OrthoDB" id="9814012at2"/>
<dbReference type="GO" id="GO:0016020">
    <property type="term" value="C:membrane"/>
    <property type="evidence" value="ECO:0007669"/>
    <property type="project" value="UniProtKB-SubCell"/>
</dbReference>
<evidence type="ECO:0000256" key="5">
    <source>
        <dbReference type="SAM" id="Phobius"/>
    </source>
</evidence>
<evidence type="ECO:0000256" key="3">
    <source>
        <dbReference type="ARBA" id="ARBA00022989"/>
    </source>
</evidence>
<dbReference type="EMBL" id="JQCR01000002">
    <property type="protein sequence ID" value="KGE18739.1"/>
    <property type="molecule type" value="Genomic_DNA"/>
</dbReference>
<dbReference type="InterPro" id="IPR047662">
    <property type="entry name" value="SemiSWEET"/>
</dbReference>
<name>A0A098M839_9BACL</name>